<evidence type="ECO:0000313" key="3">
    <source>
        <dbReference type="Proteomes" id="UP000188551"/>
    </source>
</evidence>
<feature type="region of interest" description="Disordered" evidence="1">
    <location>
        <begin position="24"/>
        <end position="60"/>
    </location>
</feature>
<gene>
    <name evidence="2" type="ORF">B0293_37025</name>
</gene>
<evidence type="ECO:0000256" key="1">
    <source>
        <dbReference type="SAM" id="MobiDB-lite"/>
    </source>
</evidence>
<organism evidence="2 3">
    <name type="scientific">Amycolatopsis azurea DSM 43854</name>
    <dbReference type="NCBI Taxonomy" id="1238180"/>
    <lineage>
        <taxon>Bacteria</taxon>
        <taxon>Bacillati</taxon>
        <taxon>Actinomycetota</taxon>
        <taxon>Actinomycetes</taxon>
        <taxon>Pseudonocardiales</taxon>
        <taxon>Pseudonocardiaceae</taxon>
        <taxon>Amycolatopsis</taxon>
    </lineage>
</organism>
<name>A0ABX3J3Z1_9PSEU</name>
<evidence type="ECO:0000313" key="2">
    <source>
        <dbReference type="EMBL" id="OOC01904.1"/>
    </source>
</evidence>
<dbReference type="EMBL" id="MUXN01000027">
    <property type="protein sequence ID" value="OOC01904.1"/>
    <property type="molecule type" value="Genomic_DNA"/>
</dbReference>
<dbReference type="Proteomes" id="UP000188551">
    <property type="component" value="Unassembled WGS sequence"/>
</dbReference>
<protein>
    <submittedName>
        <fullName evidence="2">Uncharacterized protein</fullName>
    </submittedName>
</protein>
<keyword evidence="3" id="KW-1185">Reference proteome</keyword>
<accession>A0ABX3J3Z1</accession>
<comment type="caution">
    <text evidence="2">The sequence shown here is derived from an EMBL/GenBank/DDBJ whole genome shotgun (WGS) entry which is preliminary data.</text>
</comment>
<proteinExistence type="predicted"/>
<sequence>MFSVTSIPDRAPVPIAEVRPPLRRSLGTAARSPKSVSRRAIPVTADSAERERSFGQQPQVTGLARADAKFAREWWHWFFFGQLAKPRRRVINADPDAWSPVDALVQPRRHGRGQSRRPRGGTADVLGVAEATETRALHVRTP</sequence>
<reference evidence="2 3" key="1">
    <citation type="submission" date="2017-02" db="EMBL/GenBank/DDBJ databases">
        <title>Amycolatopsis azurea DSM 43854 draft genome.</title>
        <authorList>
            <person name="Mayilraj S."/>
        </authorList>
    </citation>
    <scope>NUCLEOTIDE SEQUENCE [LARGE SCALE GENOMIC DNA]</scope>
    <source>
        <strain evidence="2 3">DSM 43854</strain>
    </source>
</reference>